<keyword evidence="2" id="KW-0732">Signal</keyword>
<dbReference type="Proteomes" id="UP000011761">
    <property type="component" value="Unassembled WGS sequence"/>
</dbReference>
<organism evidence="3 4">
    <name type="scientific">Baudoinia panamericana (strain UAMH 10762)</name>
    <name type="common">Angels' share fungus</name>
    <name type="synonym">Baudoinia compniacensis (strain UAMH 10762)</name>
    <dbReference type="NCBI Taxonomy" id="717646"/>
    <lineage>
        <taxon>Eukaryota</taxon>
        <taxon>Fungi</taxon>
        <taxon>Dikarya</taxon>
        <taxon>Ascomycota</taxon>
        <taxon>Pezizomycotina</taxon>
        <taxon>Dothideomycetes</taxon>
        <taxon>Dothideomycetidae</taxon>
        <taxon>Mycosphaerellales</taxon>
        <taxon>Teratosphaeriaceae</taxon>
        <taxon>Baudoinia</taxon>
    </lineage>
</organism>
<sequence length="64" mass="7027">MHSCHHYHHPLQHFLLPFAASLLSSFLTDSGVSFEVASAAASATTAARGSQTRSRKGLYRRIRS</sequence>
<evidence type="ECO:0000313" key="3">
    <source>
        <dbReference type="EMBL" id="EMC90931.1"/>
    </source>
</evidence>
<evidence type="ECO:0000313" key="4">
    <source>
        <dbReference type="Proteomes" id="UP000011761"/>
    </source>
</evidence>
<dbReference type="HOGENOM" id="CLU_2867314_0_0_1"/>
<dbReference type="AlphaFoldDB" id="M2M321"/>
<accession>M2M321</accession>
<keyword evidence="4" id="KW-1185">Reference proteome</keyword>
<feature type="region of interest" description="Disordered" evidence="1">
    <location>
        <begin position="45"/>
        <end position="64"/>
    </location>
</feature>
<feature type="chain" id="PRO_5004021913" description="Secreted protein" evidence="2">
    <location>
        <begin position="34"/>
        <end position="64"/>
    </location>
</feature>
<feature type="compositionally biased region" description="Basic residues" evidence="1">
    <location>
        <begin position="53"/>
        <end position="64"/>
    </location>
</feature>
<dbReference type="RefSeq" id="XP_007681814.1">
    <property type="nucleotide sequence ID" value="XM_007683624.1"/>
</dbReference>
<name>M2M321_BAUPA</name>
<proteinExistence type="predicted"/>
<feature type="signal peptide" evidence="2">
    <location>
        <begin position="1"/>
        <end position="33"/>
    </location>
</feature>
<dbReference type="GeneID" id="19113876"/>
<dbReference type="EMBL" id="KB445565">
    <property type="protein sequence ID" value="EMC90931.1"/>
    <property type="molecule type" value="Genomic_DNA"/>
</dbReference>
<evidence type="ECO:0000256" key="2">
    <source>
        <dbReference type="SAM" id="SignalP"/>
    </source>
</evidence>
<protein>
    <recommendedName>
        <fullName evidence="5">Secreted protein</fullName>
    </recommendedName>
</protein>
<evidence type="ECO:0000256" key="1">
    <source>
        <dbReference type="SAM" id="MobiDB-lite"/>
    </source>
</evidence>
<dbReference type="KEGG" id="bcom:BAUCODRAFT_39735"/>
<reference evidence="3 4" key="1">
    <citation type="journal article" date="2012" name="PLoS Pathog.">
        <title>Diverse lifestyles and strategies of plant pathogenesis encoded in the genomes of eighteen Dothideomycetes fungi.</title>
        <authorList>
            <person name="Ohm R.A."/>
            <person name="Feau N."/>
            <person name="Henrissat B."/>
            <person name="Schoch C.L."/>
            <person name="Horwitz B.A."/>
            <person name="Barry K.W."/>
            <person name="Condon B.J."/>
            <person name="Copeland A.C."/>
            <person name="Dhillon B."/>
            <person name="Glaser F."/>
            <person name="Hesse C.N."/>
            <person name="Kosti I."/>
            <person name="LaButti K."/>
            <person name="Lindquist E.A."/>
            <person name="Lucas S."/>
            <person name="Salamov A.A."/>
            <person name="Bradshaw R.E."/>
            <person name="Ciuffetti L."/>
            <person name="Hamelin R.C."/>
            <person name="Kema G.H.J."/>
            <person name="Lawrence C."/>
            <person name="Scott J.A."/>
            <person name="Spatafora J.W."/>
            <person name="Turgeon B.G."/>
            <person name="de Wit P.J.G.M."/>
            <person name="Zhong S."/>
            <person name="Goodwin S.B."/>
            <person name="Grigoriev I.V."/>
        </authorList>
    </citation>
    <scope>NUCLEOTIDE SEQUENCE [LARGE SCALE GENOMIC DNA]</scope>
    <source>
        <strain evidence="3 4">UAMH 10762</strain>
    </source>
</reference>
<gene>
    <name evidence="3" type="ORF">BAUCODRAFT_39735</name>
</gene>
<evidence type="ECO:0008006" key="5">
    <source>
        <dbReference type="Google" id="ProtNLM"/>
    </source>
</evidence>